<dbReference type="OrthoDB" id="8399956at2"/>
<dbReference type="SUPFAM" id="SSF55718">
    <property type="entry name" value="SCP-like"/>
    <property type="match status" value="1"/>
</dbReference>
<dbReference type="InterPro" id="IPR016181">
    <property type="entry name" value="Acyl_CoA_acyltransferase"/>
</dbReference>
<evidence type="ECO:0000259" key="5">
    <source>
        <dbReference type="PROSITE" id="PS51186"/>
    </source>
</evidence>
<gene>
    <name evidence="6" type="ORF">EV192_110139</name>
</gene>
<dbReference type="AlphaFoldDB" id="A0A4V2S5V0"/>
<name>A0A4V2S5V0_9PSEU</name>
<dbReference type="RefSeq" id="WP_132123526.1">
    <property type="nucleotide sequence ID" value="NZ_SLWS01000010.1"/>
</dbReference>
<dbReference type="Pfam" id="PF17668">
    <property type="entry name" value="Acetyltransf_17"/>
    <property type="match status" value="1"/>
</dbReference>
<dbReference type="Pfam" id="PF13530">
    <property type="entry name" value="SCP2_2"/>
    <property type="match status" value="1"/>
</dbReference>
<evidence type="ECO:0000313" key="7">
    <source>
        <dbReference type="Proteomes" id="UP000295680"/>
    </source>
</evidence>
<dbReference type="GO" id="GO:0034069">
    <property type="term" value="F:aminoglycoside N-acetyltransferase activity"/>
    <property type="evidence" value="ECO:0007669"/>
    <property type="project" value="TreeGrafter"/>
</dbReference>
<reference evidence="6 7" key="1">
    <citation type="submission" date="2019-03" db="EMBL/GenBank/DDBJ databases">
        <title>Genomic Encyclopedia of Type Strains, Phase IV (KMG-IV): sequencing the most valuable type-strain genomes for metagenomic binning, comparative biology and taxonomic classification.</title>
        <authorList>
            <person name="Goeker M."/>
        </authorList>
    </citation>
    <scope>NUCLEOTIDE SEQUENCE [LARGE SCALE GENOMIC DNA]</scope>
    <source>
        <strain evidence="6 7">DSM 45934</strain>
    </source>
</reference>
<comment type="subunit">
    <text evidence="4">Homohexamer; trimer of dimers.</text>
</comment>
<dbReference type="GO" id="GO:0030649">
    <property type="term" value="P:aminoglycoside antibiotic catabolic process"/>
    <property type="evidence" value="ECO:0007669"/>
    <property type="project" value="TreeGrafter"/>
</dbReference>
<dbReference type="InterPro" id="IPR025559">
    <property type="entry name" value="Eis_dom"/>
</dbReference>
<comment type="caution">
    <text evidence="6">The sequence shown here is derived from an EMBL/GenBank/DDBJ whole genome shotgun (WGS) entry which is preliminary data.</text>
</comment>
<evidence type="ECO:0000256" key="2">
    <source>
        <dbReference type="ARBA" id="ARBA00022679"/>
    </source>
</evidence>
<feature type="binding site" evidence="4">
    <location>
        <begin position="81"/>
        <end position="83"/>
    </location>
    <ligand>
        <name>acetyl-CoA</name>
        <dbReference type="ChEBI" id="CHEBI:57288"/>
    </ligand>
</feature>
<dbReference type="SUPFAM" id="SSF55729">
    <property type="entry name" value="Acyl-CoA N-acyltransferases (Nat)"/>
    <property type="match status" value="1"/>
</dbReference>
<dbReference type="InterPro" id="IPR036527">
    <property type="entry name" value="SCP2_sterol-bd_dom_sf"/>
</dbReference>
<organism evidence="6 7">
    <name type="scientific">Actinocrispum wychmicini</name>
    <dbReference type="NCBI Taxonomy" id="1213861"/>
    <lineage>
        <taxon>Bacteria</taxon>
        <taxon>Bacillati</taxon>
        <taxon>Actinomycetota</taxon>
        <taxon>Actinomycetes</taxon>
        <taxon>Pseudonocardiales</taxon>
        <taxon>Pseudonocardiaceae</taxon>
        <taxon>Actinocrispum</taxon>
    </lineage>
</organism>
<keyword evidence="3 4" id="KW-0012">Acyltransferase</keyword>
<keyword evidence="2 4" id="KW-0808">Transferase</keyword>
<feature type="active site" description="Proton donor" evidence="4">
    <location>
        <position position="122"/>
    </location>
</feature>
<dbReference type="Gene3D" id="3.30.1050.10">
    <property type="entry name" value="SCP2 sterol-binding domain"/>
    <property type="match status" value="1"/>
</dbReference>
<evidence type="ECO:0000256" key="1">
    <source>
        <dbReference type="ARBA" id="ARBA00009213"/>
    </source>
</evidence>
<proteinExistence type="inferred from homology"/>
<dbReference type="InterPro" id="IPR051554">
    <property type="entry name" value="Acetyltransferase_Eis"/>
</dbReference>
<evidence type="ECO:0000256" key="3">
    <source>
        <dbReference type="ARBA" id="ARBA00023315"/>
    </source>
</evidence>
<dbReference type="InterPro" id="IPR041380">
    <property type="entry name" value="Acetyltransf_17"/>
</dbReference>
<protein>
    <submittedName>
        <fullName evidence="6">Putative acetyltransferase</fullName>
    </submittedName>
</protein>
<dbReference type="NCBIfam" id="NF002367">
    <property type="entry name" value="PRK01346.1-4"/>
    <property type="match status" value="1"/>
</dbReference>
<accession>A0A4V2S5V0</accession>
<dbReference type="InterPro" id="IPR022902">
    <property type="entry name" value="NAcTrfase_Eis"/>
</dbReference>
<feature type="binding site" evidence="4">
    <location>
        <begin position="89"/>
        <end position="94"/>
    </location>
    <ligand>
        <name>acetyl-CoA</name>
        <dbReference type="ChEBI" id="CHEBI:57288"/>
    </ligand>
</feature>
<dbReference type="InterPro" id="IPR000182">
    <property type="entry name" value="GNAT_dom"/>
</dbReference>
<dbReference type="Pfam" id="PF13527">
    <property type="entry name" value="Acetyltransf_9"/>
    <property type="match status" value="1"/>
</dbReference>
<dbReference type="HAMAP" id="MF_01812">
    <property type="entry name" value="Eis"/>
    <property type="match status" value="1"/>
</dbReference>
<comment type="similarity">
    <text evidence="1 4">Belongs to the acetyltransferase Eis family.</text>
</comment>
<dbReference type="EMBL" id="SLWS01000010">
    <property type="protein sequence ID" value="TCO53550.1"/>
    <property type="molecule type" value="Genomic_DNA"/>
</dbReference>
<dbReference type="Proteomes" id="UP000295680">
    <property type="component" value="Unassembled WGS sequence"/>
</dbReference>
<dbReference type="CDD" id="cd04301">
    <property type="entry name" value="NAT_SF"/>
    <property type="match status" value="1"/>
</dbReference>
<dbReference type="PROSITE" id="PS51186">
    <property type="entry name" value="GNAT"/>
    <property type="match status" value="1"/>
</dbReference>
<feature type="active site" description="Proton acceptor; via carboxylate" evidence="4">
    <location>
        <position position="395"/>
    </location>
</feature>
<evidence type="ECO:0000256" key="4">
    <source>
        <dbReference type="HAMAP-Rule" id="MF_01812"/>
    </source>
</evidence>
<dbReference type="Gene3D" id="3.40.630.30">
    <property type="match status" value="2"/>
</dbReference>
<feature type="domain" description="N-acetyltransferase" evidence="5">
    <location>
        <begin position="4"/>
        <end position="150"/>
    </location>
</feature>
<evidence type="ECO:0000313" key="6">
    <source>
        <dbReference type="EMBL" id="TCO53550.1"/>
    </source>
</evidence>
<keyword evidence="7" id="KW-1185">Reference proteome</keyword>
<dbReference type="PANTHER" id="PTHR37817">
    <property type="entry name" value="N-ACETYLTRANSFERASE EIS"/>
    <property type="match status" value="1"/>
</dbReference>
<sequence length="395" mass="42896">MTDFDVRVLAPDQLREAQTLVRRALFNTAPTDEEWAGLTFAPDRYLGAVSDGSVVGTTYTFPSSIAVPGGNVVPMSAVSRVGVRADHRRRGILTELMRLQFADARQHGESIATLHASETSIYSRFGYGISTFASELTVRRGSLRPEVPKAGHVRLLDADEAIKTLPGLYERIGLHRPGMMSRGADWWPTFGRWKNPWVVVHTGPAGDDGFVVYTNEPMANADNPDHDNRLVVVDMHAANPAATNGMWRYLLGVDLVGEIQAHSLPTDNPVGLLLADPRKCRGNVADELWVRLVDVPDALAARSYGDADPVVIQVEDRFLPENSGTYGIASSGAVRVTGQPALVMDVDSLAMIYFGSVRPSALADAGRVRVVDADSVARADKLFACEQIAWCGTPF</sequence>
<feature type="binding site" evidence="4">
    <location>
        <begin position="117"/>
        <end position="118"/>
    </location>
    <ligand>
        <name>acetyl-CoA</name>
        <dbReference type="ChEBI" id="CHEBI:57288"/>
    </ligand>
</feature>
<dbReference type="PANTHER" id="PTHR37817:SF1">
    <property type="entry name" value="N-ACETYLTRANSFERASE EIS"/>
    <property type="match status" value="1"/>
</dbReference>